<organism evidence="1 2">
    <name type="scientific">Herbaspirillum rubrisubalbicans</name>
    <dbReference type="NCBI Taxonomy" id="80842"/>
    <lineage>
        <taxon>Bacteria</taxon>
        <taxon>Pseudomonadati</taxon>
        <taxon>Pseudomonadota</taxon>
        <taxon>Betaproteobacteria</taxon>
        <taxon>Burkholderiales</taxon>
        <taxon>Oxalobacteraceae</taxon>
        <taxon>Herbaspirillum</taxon>
    </lineage>
</organism>
<reference evidence="1 2" key="1">
    <citation type="submission" date="2014-12" db="EMBL/GenBank/DDBJ databases">
        <title>Complete genome sequence of Herbaspirillum rubrisubalbicans Os38.</title>
        <authorList>
            <person name="Chen M."/>
            <person name="An Q."/>
        </authorList>
    </citation>
    <scope>NUCLEOTIDE SEQUENCE [LARGE SCALE GENOMIC DNA]</scope>
    <source>
        <strain evidence="1 2">Os38</strain>
    </source>
</reference>
<accession>A0ABX9BZ50</accession>
<comment type="caution">
    <text evidence="1">The sequence shown here is derived from an EMBL/GenBank/DDBJ whole genome shotgun (WGS) entry which is preliminary data.</text>
</comment>
<proteinExistence type="predicted"/>
<protein>
    <submittedName>
        <fullName evidence="1">Uncharacterized protein</fullName>
    </submittedName>
</protein>
<keyword evidence="2" id="KW-1185">Reference proteome</keyword>
<dbReference type="EMBL" id="JUGD01000022">
    <property type="protein sequence ID" value="RAM63205.1"/>
    <property type="molecule type" value="Genomic_DNA"/>
</dbReference>
<name>A0ABX9BZ50_9BURK</name>
<gene>
    <name evidence="1" type="ORF">RB24_17985</name>
</gene>
<sequence length="100" mass="11087">MQSREEAQHDEAQKLFEKLLKRSRHFADVTNTQRTATAEVIAAITAAFIGHDETLAPIVTKTLQSLQIPTGRPSVDAERQILTRDALLALTTGKPPRPRT</sequence>
<evidence type="ECO:0000313" key="1">
    <source>
        <dbReference type="EMBL" id="RAM63205.1"/>
    </source>
</evidence>
<evidence type="ECO:0000313" key="2">
    <source>
        <dbReference type="Proteomes" id="UP000248631"/>
    </source>
</evidence>
<dbReference type="Proteomes" id="UP000248631">
    <property type="component" value="Unassembled WGS sequence"/>
</dbReference>